<dbReference type="InterPro" id="IPR050380">
    <property type="entry name" value="Immune_Resp_Modulators"/>
</dbReference>
<feature type="domain" description="Ig-like" evidence="2">
    <location>
        <begin position="3"/>
        <end position="101"/>
    </location>
</feature>
<dbReference type="Proteomes" id="UP001529510">
    <property type="component" value="Unassembled WGS sequence"/>
</dbReference>
<reference evidence="3 4" key="1">
    <citation type="submission" date="2024-05" db="EMBL/GenBank/DDBJ databases">
        <title>Genome sequencing and assembly of Indian major carp, Cirrhinus mrigala (Hamilton, 1822).</title>
        <authorList>
            <person name="Mohindra V."/>
            <person name="Chowdhury L.M."/>
            <person name="Lal K."/>
            <person name="Jena J.K."/>
        </authorList>
    </citation>
    <scope>NUCLEOTIDE SEQUENCE [LARGE SCALE GENOMIC DNA]</scope>
    <source>
        <strain evidence="3">CM1030</strain>
        <tissue evidence="3">Blood</tissue>
    </source>
</reference>
<organism evidence="3 4">
    <name type="scientific">Cirrhinus mrigala</name>
    <name type="common">Mrigala</name>
    <dbReference type="NCBI Taxonomy" id="683832"/>
    <lineage>
        <taxon>Eukaryota</taxon>
        <taxon>Metazoa</taxon>
        <taxon>Chordata</taxon>
        <taxon>Craniata</taxon>
        <taxon>Vertebrata</taxon>
        <taxon>Euteleostomi</taxon>
        <taxon>Actinopterygii</taxon>
        <taxon>Neopterygii</taxon>
        <taxon>Teleostei</taxon>
        <taxon>Ostariophysi</taxon>
        <taxon>Cypriniformes</taxon>
        <taxon>Cyprinidae</taxon>
        <taxon>Labeoninae</taxon>
        <taxon>Labeonini</taxon>
        <taxon>Cirrhinus</taxon>
    </lineage>
</organism>
<dbReference type="InterPro" id="IPR036179">
    <property type="entry name" value="Ig-like_dom_sf"/>
</dbReference>
<dbReference type="Gene3D" id="2.60.40.10">
    <property type="entry name" value="Immunoglobulins"/>
    <property type="match status" value="2"/>
</dbReference>
<dbReference type="InterPro" id="IPR003006">
    <property type="entry name" value="Ig/MHC_CS"/>
</dbReference>
<evidence type="ECO:0000313" key="3">
    <source>
        <dbReference type="EMBL" id="KAL0197549.1"/>
    </source>
</evidence>
<evidence type="ECO:0000313" key="4">
    <source>
        <dbReference type="Proteomes" id="UP001529510"/>
    </source>
</evidence>
<dbReference type="SMART" id="SM00407">
    <property type="entry name" value="IGc1"/>
    <property type="match status" value="1"/>
</dbReference>
<name>A0ABD0RG98_CIRMR</name>
<dbReference type="AlphaFoldDB" id="A0ABD0RG98"/>
<protein>
    <recommendedName>
        <fullName evidence="2">Ig-like domain-containing protein</fullName>
    </recommendedName>
</protein>
<dbReference type="PROSITE" id="PS50835">
    <property type="entry name" value="IG_LIKE"/>
    <property type="match status" value="1"/>
</dbReference>
<sequence>LRATLYLTVPTKMELDNGTATFMCVAQQFSPKTYAFKWFQDGRDVTNAIDKFDKSEKNGPVTKYSATSILQISAEQWKPNSKIKCQFEHKAGKEEKEVEYTDCGGEIALDVDLEIVPPSSKDMLKNRVGVLKCKASAENEGFTKITIKANKNVIANKSADEYFQNRKTVELDAPINYEEWSNGTEFTCTVEHRELAEPKEKTFSREN</sequence>
<feature type="non-terminal residue" evidence="3">
    <location>
        <position position="207"/>
    </location>
</feature>
<dbReference type="EMBL" id="JAMKFB020000003">
    <property type="protein sequence ID" value="KAL0197549.1"/>
    <property type="molecule type" value="Genomic_DNA"/>
</dbReference>
<feature type="non-terminal residue" evidence="3">
    <location>
        <position position="1"/>
    </location>
</feature>
<dbReference type="PANTHER" id="PTHR23411">
    <property type="entry name" value="TAPASIN"/>
    <property type="match status" value="1"/>
</dbReference>
<dbReference type="InterPro" id="IPR007110">
    <property type="entry name" value="Ig-like_dom"/>
</dbReference>
<gene>
    <name evidence="3" type="ORF">M9458_006089</name>
</gene>
<dbReference type="Pfam" id="PF07654">
    <property type="entry name" value="C1-set"/>
    <property type="match status" value="1"/>
</dbReference>
<accession>A0ABD0RG98</accession>
<dbReference type="CDD" id="cd16093">
    <property type="entry name" value="IgC1_CH2_Mu"/>
    <property type="match status" value="1"/>
</dbReference>
<dbReference type="InterPro" id="IPR013783">
    <property type="entry name" value="Ig-like_fold"/>
</dbReference>
<keyword evidence="1" id="KW-0393">Immunoglobulin domain</keyword>
<keyword evidence="4" id="KW-1185">Reference proteome</keyword>
<proteinExistence type="predicted"/>
<evidence type="ECO:0000259" key="2">
    <source>
        <dbReference type="PROSITE" id="PS50835"/>
    </source>
</evidence>
<dbReference type="InterPro" id="IPR003597">
    <property type="entry name" value="Ig_C1-set"/>
</dbReference>
<evidence type="ECO:0000256" key="1">
    <source>
        <dbReference type="ARBA" id="ARBA00023319"/>
    </source>
</evidence>
<comment type="caution">
    <text evidence="3">The sequence shown here is derived from an EMBL/GenBank/DDBJ whole genome shotgun (WGS) entry which is preliminary data.</text>
</comment>
<dbReference type="PROSITE" id="PS00290">
    <property type="entry name" value="IG_MHC"/>
    <property type="match status" value="1"/>
</dbReference>
<dbReference type="SUPFAM" id="SSF48726">
    <property type="entry name" value="Immunoglobulin"/>
    <property type="match status" value="2"/>
</dbReference>